<evidence type="ECO:0000313" key="2">
    <source>
        <dbReference type="EMBL" id="KAK4503546.1"/>
    </source>
</evidence>
<feature type="compositionally biased region" description="Polar residues" evidence="1">
    <location>
        <begin position="552"/>
        <end position="561"/>
    </location>
</feature>
<dbReference type="EMBL" id="JAXOVC010000003">
    <property type="protein sequence ID" value="KAK4503546.1"/>
    <property type="molecule type" value="Genomic_DNA"/>
</dbReference>
<feature type="region of interest" description="Disordered" evidence="1">
    <location>
        <begin position="392"/>
        <end position="463"/>
    </location>
</feature>
<name>A0ABR0EQL8_ZASCE</name>
<organism evidence="2 3">
    <name type="scientific">Zasmidium cellare</name>
    <name type="common">Wine cellar mold</name>
    <name type="synonym">Racodium cellare</name>
    <dbReference type="NCBI Taxonomy" id="395010"/>
    <lineage>
        <taxon>Eukaryota</taxon>
        <taxon>Fungi</taxon>
        <taxon>Dikarya</taxon>
        <taxon>Ascomycota</taxon>
        <taxon>Pezizomycotina</taxon>
        <taxon>Dothideomycetes</taxon>
        <taxon>Dothideomycetidae</taxon>
        <taxon>Mycosphaerellales</taxon>
        <taxon>Mycosphaerellaceae</taxon>
        <taxon>Zasmidium</taxon>
    </lineage>
</organism>
<accession>A0ABR0EQL8</accession>
<comment type="caution">
    <text evidence="2">The sequence shown here is derived from an EMBL/GenBank/DDBJ whole genome shotgun (WGS) entry which is preliminary data.</text>
</comment>
<feature type="region of interest" description="Disordered" evidence="1">
    <location>
        <begin position="155"/>
        <end position="177"/>
    </location>
</feature>
<evidence type="ECO:0000313" key="3">
    <source>
        <dbReference type="Proteomes" id="UP001305779"/>
    </source>
</evidence>
<feature type="compositionally biased region" description="Basic and acidic residues" evidence="1">
    <location>
        <begin position="155"/>
        <end position="167"/>
    </location>
</feature>
<evidence type="ECO:0000256" key="1">
    <source>
        <dbReference type="SAM" id="MobiDB-lite"/>
    </source>
</evidence>
<protein>
    <submittedName>
        <fullName evidence="2">Uncharacterized protein</fullName>
    </submittedName>
</protein>
<feature type="region of interest" description="Disordered" evidence="1">
    <location>
        <begin position="691"/>
        <end position="713"/>
    </location>
</feature>
<feature type="region of interest" description="Disordered" evidence="1">
    <location>
        <begin position="539"/>
        <end position="562"/>
    </location>
</feature>
<sequence>MPTYKARSVTATLRVAKLDKTLSVTNELVKRTDAQHAKRIDDILAHGDRLYERPIGPDGSEKGAVRFIGADEDLPLLMVEAGEHIAHVSERYAVVPTIETPPPPSAVPDLAKFNFAANEGSSPLTSLGNTPSFGTPETSFLQDSQVDRTFDLSRHDSVFEPPPKEKTPLPPTIQTPGGFAPKKYTRELCAESQAIALTIEIGCKARGKKEDVKMEVFLNGTLVGADYINTKRFTLTQESSLYTQHFHGTRLHVQIEKPWIYHAADRASQSQVTAEERWAAVAELMAQEAKIRGCDGKGVPAPSAEYLQALSTVEIAERLKDKPQGSIIDVVVTTGEGRKFASSHAFVTEPLRLSSAKHGQQVERSQELAPPVQEVTQETRDVEMKDIASGEAQTIDEAPANGEPSDPAPVILSTSPEVPLARRTRGYSEPEAQEPKAAPTPKQALTPIPEEASATPGKKLTTNREKVNALAEELGLSPQKTKLVRSFKNRRGKESTPRTVTERLSDILKMSAENQEKAKQDLLAQFASEGVSLAKMSATTGSGFSPVKRQRTNTGASSRSSLLREVTPVQTLPNAADVPMPDVSDDPVAALAQARMDTAIDFGAAPNGRLTKRIESLSPHRTPVKRLGGSPWGAPADGNAASEGDPQGVATRNNSVSPTKLRRGRSKLTGDGSDAGEQMLDQKEELTVQQPVEAPAEASTVSKPRPMTGGGTKKAVITYDSTPEEAMAAFEIPKICQGGSISYADPDQHRTVVKLRPGEFNEQSLVVGMRFVVL</sequence>
<dbReference type="Proteomes" id="UP001305779">
    <property type="component" value="Unassembled WGS sequence"/>
</dbReference>
<reference evidence="2 3" key="1">
    <citation type="journal article" date="2023" name="G3 (Bethesda)">
        <title>A chromosome-level genome assembly of Zasmidium syzygii isolated from banana leaves.</title>
        <authorList>
            <person name="van Westerhoven A.C."/>
            <person name="Mehrabi R."/>
            <person name="Talebi R."/>
            <person name="Steentjes M.B.F."/>
            <person name="Corcolon B."/>
            <person name="Chong P.A."/>
            <person name="Kema G.H.J."/>
            <person name="Seidl M.F."/>
        </authorList>
    </citation>
    <scope>NUCLEOTIDE SEQUENCE [LARGE SCALE GENOMIC DNA]</scope>
    <source>
        <strain evidence="2 3">P124</strain>
    </source>
</reference>
<feature type="region of interest" description="Disordered" evidence="1">
    <location>
        <begin position="612"/>
        <end position="676"/>
    </location>
</feature>
<proteinExistence type="predicted"/>
<keyword evidence="3" id="KW-1185">Reference proteome</keyword>
<gene>
    <name evidence="2" type="ORF">PRZ48_004461</name>
</gene>
<feature type="region of interest" description="Disordered" evidence="1">
    <location>
        <begin position="357"/>
        <end position="379"/>
    </location>
</feature>